<comment type="subcellular location">
    <subcellularLocation>
        <location evidence="1">Cell envelope</location>
    </subcellularLocation>
</comment>
<proteinExistence type="predicted"/>
<feature type="domain" description="Heparinase II/III-like C-terminal" evidence="2">
    <location>
        <begin position="307"/>
        <end position="559"/>
    </location>
</feature>
<reference evidence="3 4" key="1">
    <citation type="submission" date="2013-07" db="EMBL/GenBank/DDBJ databases">
        <title>Thioclava pacifica DSM 10166 Genome Sequencing.</title>
        <authorList>
            <person name="Lai Q."/>
            <person name="Shao Z."/>
        </authorList>
    </citation>
    <scope>NUCLEOTIDE SEQUENCE [LARGE SCALE GENOMIC DNA]</scope>
    <source>
        <strain evidence="3 4">DSM 10166</strain>
    </source>
</reference>
<keyword evidence="4" id="KW-1185">Reference proteome</keyword>
<dbReference type="GO" id="GO:0016829">
    <property type="term" value="F:lyase activity"/>
    <property type="evidence" value="ECO:0007669"/>
    <property type="project" value="InterPro"/>
</dbReference>
<dbReference type="Gene3D" id="1.50.10.100">
    <property type="entry name" value="Chondroitin AC/alginate lyase"/>
    <property type="match status" value="1"/>
</dbReference>
<evidence type="ECO:0000256" key="1">
    <source>
        <dbReference type="ARBA" id="ARBA00004196"/>
    </source>
</evidence>
<dbReference type="InterPro" id="IPR008929">
    <property type="entry name" value="Chondroitin_lyas"/>
</dbReference>
<evidence type="ECO:0000313" key="4">
    <source>
        <dbReference type="Proteomes" id="UP000027432"/>
    </source>
</evidence>
<dbReference type="OrthoDB" id="9787373at2"/>
<dbReference type="STRING" id="1353537.TP2_04560"/>
<dbReference type="eggNOG" id="COG5360">
    <property type="taxonomic scope" value="Bacteria"/>
</dbReference>
<dbReference type="AlphaFoldDB" id="A0A074JF59"/>
<accession>A0A074JF59</accession>
<dbReference type="Proteomes" id="UP000027432">
    <property type="component" value="Unassembled WGS sequence"/>
</dbReference>
<gene>
    <name evidence="3" type="ORF">TP2_04560</name>
</gene>
<dbReference type="GO" id="GO:0030313">
    <property type="term" value="C:cell envelope"/>
    <property type="evidence" value="ECO:0007669"/>
    <property type="project" value="UniProtKB-SubCell"/>
</dbReference>
<comment type="caution">
    <text evidence="3">The sequence shown here is derived from an EMBL/GenBank/DDBJ whole genome shotgun (WGS) entry which is preliminary data.</text>
</comment>
<dbReference type="InterPro" id="IPR012480">
    <property type="entry name" value="Hepar_II_III_C"/>
</dbReference>
<organism evidence="3 4">
    <name type="scientific">Thioclava pacifica DSM 10166</name>
    <dbReference type="NCBI Taxonomy" id="1353537"/>
    <lineage>
        <taxon>Bacteria</taxon>
        <taxon>Pseudomonadati</taxon>
        <taxon>Pseudomonadota</taxon>
        <taxon>Alphaproteobacteria</taxon>
        <taxon>Rhodobacterales</taxon>
        <taxon>Paracoccaceae</taxon>
        <taxon>Thioclava</taxon>
    </lineage>
</organism>
<sequence>MGKDTSGSTAKLGTALNRLAAARAGRARPATGFVSQPEPRTIGSFAKGRQLIQGNFLFSGFLIEGPGVNIWDLPMPDPAFEEALQGCGWLDDLAAVGDREARIRAQDWVFGWIDRFGDGKGPGWTPDLTGRRLIRWINHAILLLNGRERDDSDRFFRALGQQTIFLSKRWTSTAPGLPRFEALTGLIYAGLALTGMERHATPAIEALTKECEAQIDAEGGIPTRCPEELLEVLTLLNWANEALMTAGRTPPGALLDAIARIAPTLRALRHSDGALARFHGGGRGLEGRLDAALSATGIRGVRREPMAMGFVRMQGGRSSLIIDAARPPQGTASANAHASTLAFELTSGRRPMIVNCGSGAHFGRDWHRAGRATASHSTLSIYGYSSSRLGPERLFGRAPRAYLDKTPKDVWARTDDATESGMIFGHDGYTETHGMTHIRELDLSTDGRELRGRDTLGAMTPEDIARFEQIFEREGLRGIPFDIRFHLHPDCDATLDMGGTAVSVALRSGEIWVFRHDGVADLTLEPSVYLEKGRIRPRASLQIVLSSKVLDRACQIGWTFSQARDNPSAIVAP</sequence>
<dbReference type="RefSeq" id="WP_038075222.1">
    <property type="nucleotide sequence ID" value="NZ_AUND01000012.1"/>
</dbReference>
<evidence type="ECO:0000313" key="3">
    <source>
        <dbReference type="EMBL" id="KEO54198.1"/>
    </source>
</evidence>
<dbReference type="EMBL" id="AUND01000012">
    <property type="protein sequence ID" value="KEO54198.1"/>
    <property type="molecule type" value="Genomic_DNA"/>
</dbReference>
<name>A0A074JF59_9RHOB</name>
<protein>
    <recommendedName>
        <fullName evidence="2">Heparinase II/III-like C-terminal domain-containing protein</fullName>
    </recommendedName>
</protein>
<evidence type="ECO:0000259" key="2">
    <source>
        <dbReference type="Pfam" id="PF07940"/>
    </source>
</evidence>
<dbReference type="Gene3D" id="2.70.98.70">
    <property type="match status" value="1"/>
</dbReference>
<dbReference type="Pfam" id="PF07940">
    <property type="entry name" value="Hepar_II_III_C"/>
    <property type="match status" value="1"/>
</dbReference>